<dbReference type="EMBL" id="FXTH01000011">
    <property type="protein sequence ID" value="SMO73409.1"/>
    <property type="molecule type" value="Genomic_DNA"/>
</dbReference>
<proteinExistence type="predicted"/>
<evidence type="ECO:0000313" key="2">
    <source>
        <dbReference type="Proteomes" id="UP000317593"/>
    </source>
</evidence>
<dbReference type="Proteomes" id="UP000317593">
    <property type="component" value="Unassembled WGS sequence"/>
</dbReference>
<name>A0A521DNV6_9BACT</name>
<organism evidence="1 2">
    <name type="scientific">Fodinibius sediminis</name>
    <dbReference type="NCBI Taxonomy" id="1214077"/>
    <lineage>
        <taxon>Bacteria</taxon>
        <taxon>Pseudomonadati</taxon>
        <taxon>Balneolota</taxon>
        <taxon>Balneolia</taxon>
        <taxon>Balneolales</taxon>
        <taxon>Balneolaceae</taxon>
        <taxon>Fodinibius</taxon>
    </lineage>
</organism>
<protein>
    <submittedName>
        <fullName evidence="1">Gluconate 2-dehydrogenase subunit 3</fullName>
    </submittedName>
</protein>
<accession>A0A521DNV6</accession>
<reference evidence="1 2" key="1">
    <citation type="submission" date="2017-05" db="EMBL/GenBank/DDBJ databases">
        <authorList>
            <person name="Varghese N."/>
            <person name="Submissions S."/>
        </authorList>
    </citation>
    <scope>NUCLEOTIDE SEQUENCE [LARGE SCALE GENOMIC DNA]</scope>
    <source>
        <strain evidence="1 2">DSM 21194</strain>
    </source>
</reference>
<dbReference type="InterPro" id="IPR027056">
    <property type="entry name" value="Gluconate_2DH_su3"/>
</dbReference>
<evidence type="ECO:0000313" key="1">
    <source>
        <dbReference type="EMBL" id="SMO73409.1"/>
    </source>
</evidence>
<sequence>MALLGGGLLLAPSCTVSEERVSIALNNLNVTGRQEQLLSEVTETFIPTTDTPGAQALNIHHFVLVMVDDCRNEQDQKAFVGGLDQIEQAAKDRYEASFSSCTASQKEEVIAGLMGDQSEMQSATDNTYQQARQCLSMTKRYTIQGFLQSEYVMTNELPYQLVPGHFNGCVPLEQKT</sequence>
<dbReference type="Pfam" id="PF13618">
    <property type="entry name" value="Gluconate_2-dh3"/>
    <property type="match status" value="1"/>
</dbReference>
<keyword evidence="2" id="KW-1185">Reference proteome</keyword>
<dbReference type="AlphaFoldDB" id="A0A521DNV6"/>
<gene>
    <name evidence="1" type="ORF">SAMN06265218_11174</name>
</gene>